<evidence type="ECO:0000313" key="3">
    <source>
        <dbReference type="Proteomes" id="UP000051739"/>
    </source>
</evidence>
<dbReference type="Proteomes" id="UP000051739">
    <property type="component" value="Unassembled WGS sequence"/>
</dbReference>
<dbReference type="SMART" id="SM00347">
    <property type="entry name" value="HTH_MARR"/>
    <property type="match status" value="1"/>
</dbReference>
<dbReference type="PANTHER" id="PTHR33164">
    <property type="entry name" value="TRANSCRIPTIONAL REGULATOR, MARR FAMILY"/>
    <property type="match status" value="1"/>
</dbReference>
<evidence type="ECO:0000313" key="2">
    <source>
        <dbReference type="EMBL" id="KRM03374.1"/>
    </source>
</evidence>
<comment type="caution">
    <text evidence="2">The sequence shown here is derived from an EMBL/GenBank/DDBJ whole genome shotgun (WGS) entry which is preliminary data.</text>
</comment>
<feature type="domain" description="HTH marR-type" evidence="1">
    <location>
        <begin position="1"/>
        <end position="158"/>
    </location>
</feature>
<dbReference type="RefSeq" id="WP_056936761.1">
    <property type="nucleotide sequence ID" value="NZ_AZFN01000003.1"/>
</dbReference>
<dbReference type="PATRIC" id="fig|1423749.3.peg.1178"/>
<dbReference type="Pfam" id="PF01047">
    <property type="entry name" value="MarR"/>
    <property type="match status" value="1"/>
</dbReference>
<dbReference type="InterPro" id="IPR000835">
    <property type="entry name" value="HTH_MarR-typ"/>
</dbReference>
<dbReference type="AlphaFoldDB" id="A0A0R1VCZ6"/>
<evidence type="ECO:0000259" key="1">
    <source>
        <dbReference type="PROSITE" id="PS50995"/>
    </source>
</evidence>
<sequence length="158" mass="18648">MITFQDLRQVLQHFDEASESRRQQLIQTIIQEQATPLPQDLTDRFNQDRFSHSEMKLLSYIDNHGGECSYQQLTQELELSQGMISRYVNRLTTNGLLEKFHRNGNKKSVYLKITPTGQQVSHIHLTMHRREDEYYNQILEKIDENDLQATLNILQKLS</sequence>
<protein>
    <recommendedName>
        <fullName evidence="1">HTH marR-type domain-containing protein</fullName>
    </recommendedName>
</protein>
<dbReference type="Gene3D" id="1.10.10.10">
    <property type="entry name" value="Winged helix-like DNA-binding domain superfamily/Winged helix DNA-binding domain"/>
    <property type="match status" value="1"/>
</dbReference>
<proteinExistence type="predicted"/>
<dbReference type="GO" id="GO:0003700">
    <property type="term" value="F:DNA-binding transcription factor activity"/>
    <property type="evidence" value="ECO:0007669"/>
    <property type="project" value="InterPro"/>
</dbReference>
<dbReference type="EMBL" id="AZFN01000003">
    <property type="protein sequence ID" value="KRM03374.1"/>
    <property type="molecule type" value="Genomic_DNA"/>
</dbReference>
<gene>
    <name evidence="2" type="ORF">FC60_GL001155</name>
</gene>
<dbReference type="GO" id="GO:0006950">
    <property type="term" value="P:response to stress"/>
    <property type="evidence" value="ECO:0007669"/>
    <property type="project" value="TreeGrafter"/>
</dbReference>
<name>A0A0R1VCZ6_9LACO</name>
<dbReference type="InterPro" id="IPR039422">
    <property type="entry name" value="MarR/SlyA-like"/>
</dbReference>
<dbReference type="InterPro" id="IPR036390">
    <property type="entry name" value="WH_DNA-bd_sf"/>
</dbReference>
<dbReference type="InterPro" id="IPR036388">
    <property type="entry name" value="WH-like_DNA-bd_sf"/>
</dbReference>
<accession>A0A0R1VCZ6</accession>
<reference evidence="2 3" key="1">
    <citation type="journal article" date="2015" name="Genome Announc.">
        <title>Expanding the biotechnology potential of lactobacilli through comparative genomics of 213 strains and associated genera.</title>
        <authorList>
            <person name="Sun Z."/>
            <person name="Harris H.M."/>
            <person name="McCann A."/>
            <person name="Guo C."/>
            <person name="Argimon S."/>
            <person name="Zhang W."/>
            <person name="Yang X."/>
            <person name="Jeffery I.B."/>
            <person name="Cooney J.C."/>
            <person name="Kagawa T.F."/>
            <person name="Liu W."/>
            <person name="Song Y."/>
            <person name="Salvetti E."/>
            <person name="Wrobel A."/>
            <person name="Rasinkangas P."/>
            <person name="Parkhill J."/>
            <person name="Rea M.C."/>
            <person name="O'Sullivan O."/>
            <person name="Ritari J."/>
            <person name="Douillard F.P."/>
            <person name="Paul Ross R."/>
            <person name="Yang R."/>
            <person name="Briner A.E."/>
            <person name="Felis G.E."/>
            <person name="de Vos W.M."/>
            <person name="Barrangou R."/>
            <person name="Klaenhammer T.R."/>
            <person name="Caufield P.W."/>
            <person name="Cui Y."/>
            <person name="Zhang H."/>
            <person name="O'Toole P.W."/>
        </authorList>
    </citation>
    <scope>NUCLEOTIDE SEQUENCE [LARGE SCALE GENOMIC DNA]</scope>
    <source>
        <strain evidence="2 3">DSM 16045</strain>
    </source>
</reference>
<dbReference type="SUPFAM" id="SSF46785">
    <property type="entry name" value="Winged helix' DNA-binding domain"/>
    <property type="match status" value="1"/>
</dbReference>
<dbReference type="PANTHER" id="PTHR33164:SF43">
    <property type="entry name" value="HTH-TYPE TRANSCRIPTIONAL REPRESSOR YETL"/>
    <property type="match status" value="1"/>
</dbReference>
<keyword evidence="3" id="KW-1185">Reference proteome</keyword>
<organism evidence="2 3">
    <name type="scientific">Limosilactobacillus gastricus DSM 16045</name>
    <dbReference type="NCBI Taxonomy" id="1423749"/>
    <lineage>
        <taxon>Bacteria</taxon>
        <taxon>Bacillati</taxon>
        <taxon>Bacillota</taxon>
        <taxon>Bacilli</taxon>
        <taxon>Lactobacillales</taxon>
        <taxon>Lactobacillaceae</taxon>
        <taxon>Limosilactobacillus</taxon>
    </lineage>
</organism>
<dbReference type="PROSITE" id="PS50995">
    <property type="entry name" value="HTH_MARR_2"/>
    <property type="match status" value="1"/>
</dbReference>